<name>A0A7X0HWI8_9BACI</name>
<comment type="caution">
    <text evidence="1">The sequence shown here is derived from an EMBL/GenBank/DDBJ whole genome shotgun (WGS) entry which is preliminary data.</text>
</comment>
<evidence type="ECO:0000313" key="2">
    <source>
        <dbReference type="Proteomes" id="UP000531594"/>
    </source>
</evidence>
<reference evidence="1 2" key="1">
    <citation type="submission" date="2020-08" db="EMBL/GenBank/DDBJ databases">
        <title>Genomic Encyclopedia of Type Strains, Phase IV (KMG-IV): sequencing the most valuable type-strain genomes for metagenomic binning, comparative biology and taxonomic classification.</title>
        <authorList>
            <person name="Goeker M."/>
        </authorList>
    </citation>
    <scope>NUCLEOTIDE SEQUENCE [LARGE SCALE GENOMIC DNA]</scope>
    <source>
        <strain evidence="1 2">DSM 5391</strain>
    </source>
</reference>
<protein>
    <submittedName>
        <fullName evidence="1">Uncharacterized protein</fullName>
    </submittedName>
</protein>
<gene>
    <name evidence="1" type="ORF">HNR53_004778</name>
</gene>
<keyword evidence="2" id="KW-1185">Reference proteome</keyword>
<dbReference type="EMBL" id="JACHGK010000054">
    <property type="protein sequence ID" value="MBB6448051.1"/>
    <property type="molecule type" value="Genomic_DNA"/>
</dbReference>
<evidence type="ECO:0000313" key="1">
    <source>
        <dbReference type="EMBL" id="MBB6448051.1"/>
    </source>
</evidence>
<accession>A0A7X0HWI8</accession>
<sequence>MRKTLILFLMFFISYTNHIEAKTKIEIIPQNQRPSIMELAFLRYLGGTILEVMDKHGDRQLFTFERIEKISRDYENDSYDVSFLQLASSTFCVSFFVYSGTNV</sequence>
<dbReference type="AlphaFoldDB" id="A0A7X0HWI8"/>
<proteinExistence type="predicted"/>
<dbReference type="Proteomes" id="UP000531594">
    <property type="component" value="Unassembled WGS sequence"/>
</dbReference>
<organism evidence="1 2">
    <name type="scientific">Bacillus benzoevorans</name>
    <dbReference type="NCBI Taxonomy" id="1456"/>
    <lineage>
        <taxon>Bacteria</taxon>
        <taxon>Bacillati</taxon>
        <taxon>Bacillota</taxon>
        <taxon>Bacilli</taxon>
        <taxon>Bacillales</taxon>
        <taxon>Bacillaceae</taxon>
        <taxon>Bacillus</taxon>
    </lineage>
</organism>